<dbReference type="Proteomes" id="UP000238479">
    <property type="component" value="Chromosome 5"/>
</dbReference>
<sequence length="103" mass="11695">MTSRIPELDALLSSGCSLQGAVEILEGGINICLKFESPEAHEDKLLIGDFVFDFETELGRPLPLYPHLSLRYLIQNLNAALLFLFCSIHVRSRSTFNFLFEYE</sequence>
<organism evidence="1 2">
    <name type="scientific">Rosa chinensis</name>
    <name type="common">China rose</name>
    <dbReference type="NCBI Taxonomy" id="74649"/>
    <lineage>
        <taxon>Eukaryota</taxon>
        <taxon>Viridiplantae</taxon>
        <taxon>Streptophyta</taxon>
        <taxon>Embryophyta</taxon>
        <taxon>Tracheophyta</taxon>
        <taxon>Spermatophyta</taxon>
        <taxon>Magnoliopsida</taxon>
        <taxon>eudicotyledons</taxon>
        <taxon>Gunneridae</taxon>
        <taxon>Pentapetalae</taxon>
        <taxon>rosids</taxon>
        <taxon>fabids</taxon>
        <taxon>Rosales</taxon>
        <taxon>Rosaceae</taxon>
        <taxon>Rosoideae</taxon>
        <taxon>Rosoideae incertae sedis</taxon>
        <taxon>Rosa</taxon>
    </lineage>
</organism>
<gene>
    <name evidence="1" type="ORF">RchiOBHm_Chr5g0047401</name>
</gene>
<name>A0A2P6QEE1_ROSCH</name>
<comment type="caution">
    <text evidence="1">The sequence shown here is derived from an EMBL/GenBank/DDBJ whole genome shotgun (WGS) entry which is preliminary data.</text>
</comment>
<dbReference type="EMBL" id="PDCK01000043">
    <property type="protein sequence ID" value="PRQ32531.1"/>
    <property type="molecule type" value="Genomic_DNA"/>
</dbReference>
<evidence type="ECO:0000313" key="2">
    <source>
        <dbReference type="Proteomes" id="UP000238479"/>
    </source>
</evidence>
<protein>
    <submittedName>
        <fullName evidence="1">Uncharacterized protein</fullName>
    </submittedName>
</protein>
<accession>A0A2P6QEE1</accession>
<proteinExistence type="predicted"/>
<dbReference type="Gramene" id="PRQ32531">
    <property type="protein sequence ID" value="PRQ32531"/>
    <property type="gene ID" value="RchiOBHm_Chr5g0047401"/>
</dbReference>
<keyword evidence="2" id="KW-1185">Reference proteome</keyword>
<evidence type="ECO:0000313" key="1">
    <source>
        <dbReference type="EMBL" id="PRQ32531.1"/>
    </source>
</evidence>
<reference evidence="1 2" key="1">
    <citation type="journal article" date="2018" name="Nat. Genet.">
        <title>The Rosa genome provides new insights in the design of modern roses.</title>
        <authorList>
            <person name="Bendahmane M."/>
        </authorList>
    </citation>
    <scope>NUCLEOTIDE SEQUENCE [LARGE SCALE GENOMIC DNA]</scope>
    <source>
        <strain evidence="2">cv. Old Blush</strain>
    </source>
</reference>
<dbReference type="AlphaFoldDB" id="A0A2P6QEE1"/>